<dbReference type="Proteomes" id="UP000001131">
    <property type="component" value="Chromosome"/>
</dbReference>
<proteinExistence type="predicted"/>
<protein>
    <submittedName>
        <fullName evidence="1">Uncharacterized protein</fullName>
    </submittedName>
</protein>
<name>A8AXG5_STRGC</name>
<dbReference type="STRING" id="467705.SGO_1188"/>
<dbReference type="EMBL" id="CP000725">
    <property type="protein sequence ID" value="ABV09448.1"/>
    <property type="molecule type" value="Genomic_DNA"/>
</dbReference>
<evidence type="ECO:0000313" key="1">
    <source>
        <dbReference type="EMBL" id="ABV09448.1"/>
    </source>
</evidence>
<evidence type="ECO:0000313" key="2">
    <source>
        <dbReference type="Proteomes" id="UP000001131"/>
    </source>
</evidence>
<dbReference type="KEGG" id="sgo:SGO_1188"/>
<dbReference type="HOGENOM" id="CLU_3405725_0_0_9"/>
<gene>
    <name evidence="1" type="ordered locus">SGO_1188</name>
</gene>
<dbReference type="AlphaFoldDB" id="A8AXG5"/>
<sequence length="30" mass="3596">MLQFINIIPKAISFLQEKSEENEHIFFESL</sequence>
<reference evidence="1 2" key="1">
    <citation type="journal article" date="2007" name="J. Bacteriol.">
        <title>Genome-wide transcriptional changes in Streptococcus gordonii in response to competence signaling peptide.</title>
        <authorList>
            <person name="Vickerman M.M."/>
            <person name="Iobst S."/>
            <person name="Jesionowski A.M."/>
            <person name="Gill S.R."/>
        </authorList>
    </citation>
    <scope>NUCLEOTIDE SEQUENCE [LARGE SCALE GENOMIC DNA]</scope>
    <source>
        <strain evidence="2">Challis / ATCC 35105 / BCRC 15272 / CH1 / DL1 / V288</strain>
    </source>
</reference>
<organism evidence="1 2">
    <name type="scientific">Streptococcus gordonii (strain Challis / ATCC 35105 / BCRC 15272 / CH1 / DL1 / V288)</name>
    <dbReference type="NCBI Taxonomy" id="467705"/>
    <lineage>
        <taxon>Bacteria</taxon>
        <taxon>Bacillati</taxon>
        <taxon>Bacillota</taxon>
        <taxon>Bacilli</taxon>
        <taxon>Lactobacillales</taxon>
        <taxon>Streptococcaceae</taxon>
        <taxon>Streptococcus</taxon>
    </lineage>
</organism>
<keyword evidence="2" id="KW-1185">Reference proteome</keyword>
<accession>A8AXG5</accession>